<comment type="caution">
    <text evidence="1">The sequence shown here is derived from an EMBL/GenBank/DDBJ whole genome shotgun (WGS) entry which is preliminary data.</text>
</comment>
<dbReference type="SUPFAM" id="SSF158446">
    <property type="entry name" value="IVS-encoded protein-like"/>
    <property type="match status" value="1"/>
</dbReference>
<dbReference type="GO" id="GO:0005840">
    <property type="term" value="C:ribosome"/>
    <property type="evidence" value="ECO:0007669"/>
    <property type="project" value="UniProtKB-KW"/>
</dbReference>
<dbReference type="EMBL" id="LCCE01000027">
    <property type="protein sequence ID" value="KKS26307.1"/>
    <property type="molecule type" value="Genomic_DNA"/>
</dbReference>
<protein>
    <submittedName>
        <fullName evidence="1">S23 ribosomal protein</fullName>
    </submittedName>
</protein>
<reference evidence="1 2" key="1">
    <citation type="journal article" date="2015" name="Nature">
        <title>rRNA introns, odd ribosomes, and small enigmatic genomes across a large radiation of phyla.</title>
        <authorList>
            <person name="Brown C.T."/>
            <person name="Hug L.A."/>
            <person name="Thomas B.C."/>
            <person name="Sharon I."/>
            <person name="Castelle C.J."/>
            <person name="Singh A."/>
            <person name="Wilkins M.J."/>
            <person name="Williams K.H."/>
            <person name="Banfield J.F."/>
        </authorList>
    </citation>
    <scope>NUCLEOTIDE SEQUENCE [LARGE SCALE GENOMIC DNA]</scope>
</reference>
<dbReference type="Gene3D" id="1.20.1440.60">
    <property type="entry name" value="23S rRNA-intervening sequence"/>
    <property type="match status" value="1"/>
</dbReference>
<evidence type="ECO:0000313" key="2">
    <source>
        <dbReference type="Proteomes" id="UP000033859"/>
    </source>
</evidence>
<dbReference type="PANTHER" id="PTHR38471:SF2">
    <property type="entry name" value="FOUR HELIX BUNDLE PROTEIN"/>
    <property type="match status" value="1"/>
</dbReference>
<gene>
    <name evidence="1" type="ORF">UU84_C0027G0007</name>
</gene>
<dbReference type="Pfam" id="PF05635">
    <property type="entry name" value="23S_rRNA_IVP"/>
    <property type="match status" value="1"/>
</dbReference>
<dbReference type="InterPro" id="IPR036583">
    <property type="entry name" value="23S_rRNA_IVS_sf"/>
</dbReference>
<dbReference type="Proteomes" id="UP000033859">
    <property type="component" value="Unassembled WGS sequence"/>
</dbReference>
<dbReference type="PATRIC" id="fig|1619029.3.peg.482"/>
<proteinExistence type="predicted"/>
<dbReference type="InterPro" id="IPR012657">
    <property type="entry name" value="23S_rRNA-intervening_sequence"/>
</dbReference>
<organism evidence="1 2">
    <name type="scientific">Candidatus Yanofskybacteria bacterium GW2011_GWC2_41_9</name>
    <dbReference type="NCBI Taxonomy" id="1619029"/>
    <lineage>
        <taxon>Bacteria</taxon>
        <taxon>Candidatus Yanofskyibacteriota</taxon>
    </lineage>
</organism>
<dbReference type="CDD" id="cd16377">
    <property type="entry name" value="23S_rRNA_IVP_like"/>
    <property type="match status" value="1"/>
</dbReference>
<name>A0A0G0XP95_9BACT</name>
<dbReference type="NCBIfam" id="TIGR02436">
    <property type="entry name" value="four helix bundle protein"/>
    <property type="match status" value="1"/>
</dbReference>
<dbReference type="AlphaFoldDB" id="A0A0G0XP95"/>
<keyword evidence="1" id="KW-0687">Ribonucleoprotein</keyword>
<accession>A0A0G0XP95</accession>
<keyword evidence="1" id="KW-0689">Ribosomal protein</keyword>
<sequence length="114" mass="13393">MKITKFEDIISWQKAQELSIFVYTLFKINRDFSFKDQIQRASISISNNIAEGFERKSNNELKHFFYIAKGSCGEVRSMSYVALELKYIKKQDFDEIINFCLEIARLLSGFIKTL</sequence>
<dbReference type="PANTHER" id="PTHR38471">
    <property type="entry name" value="FOUR HELIX BUNDLE PROTEIN"/>
    <property type="match status" value="1"/>
</dbReference>
<evidence type="ECO:0000313" key="1">
    <source>
        <dbReference type="EMBL" id="KKS26307.1"/>
    </source>
</evidence>